<feature type="compositionally biased region" description="Gly residues" evidence="12">
    <location>
        <begin position="230"/>
        <end position="242"/>
    </location>
</feature>
<feature type="region of interest" description="Disordered" evidence="12">
    <location>
        <begin position="98"/>
        <end position="117"/>
    </location>
</feature>
<keyword evidence="9 11" id="KW-0012">Acyltransferase</keyword>
<evidence type="ECO:0000256" key="10">
    <source>
        <dbReference type="ARBA" id="ARBA00048048"/>
    </source>
</evidence>
<comment type="caution">
    <text evidence="14">The sequence shown here is derived from an EMBL/GenBank/DDBJ whole genome shotgun (WGS) entry which is preliminary data.</text>
</comment>
<feature type="transmembrane region" description="Helical" evidence="11">
    <location>
        <begin position="350"/>
        <end position="372"/>
    </location>
</feature>
<dbReference type="OrthoDB" id="331948at2759"/>
<dbReference type="GO" id="GO:0005794">
    <property type="term" value="C:Golgi apparatus"/>
    <property type="evidence" value="ECO:0007669"/>
    <property type="project" value="TreeGrafter"/>
</dbReference>
<dbReference type="Pfam" id="PF01529">
    <property type="entry name" value="DHHC"/>
    <property type="match status" value="1"/>
</dbReference>
<comment type="catalytic activity">
    <reaction evidence="10 11">
        <text>L-cysteinyl-[protein] + hexadecanoyl-CoA = S-hexadecanoyl-L-cysteinyl-[protein] + CoA</text>
        <dbReference type="Rhea" id="RHEA:36683"/>
        <dbReference type="Rhea" id="RHEA-COMP:10131"/>
        <dbReference type="Rhea" id="RHEA-COMP:11032"/>
        <dbReference type="ChEBI" id="CHEBI:29950"/>
        <dbReference type="ChEBI" id="CHEBI:57287"/>
        <dbReference type="ChEBI" id="CHEBI:57379"/>
        <dbReference type="ChEBI" id="CHEBI:74151"/>
        <dbReference type="EC" id="2.3.1.225"/>
    </reaction>
</comment>
<feature type="compositionally biased region" description="Low complexity" evidence="12">
    <location>
        <begin position="452"/>
        <end position="469"/>
    </location>
</feature>
<organism evidence="14 15">
    <name type="scientific">Edaphochlamys debaryana</name>
    <dbReference type="NCBI Taxonomy" id="47281"/>
    <lineage>
        <taxon>Eukaryota</taxon>
        <taxon>Viridiplantae</taxon>
        <taxon>Chlorophyta</taxon>
        <taxon>core chlorophytes</taxon>
        <taxon>Chlorophyceae</taxon>
        <taxon>CS clade</taxon>
        <taxon>Chlamydomonadales</taxon>
        <taxon>Chlamydomonadales incertae sedis</taxon>
        <taxon>Edaphochlamys</taxon>
    </lineage>
</organism>
<feature type="compositionally biased region" description="Basic and acidic residues" evidence="12">
    <location>
        <begin position="480"/>
        <end position="511"/>
    </location>
</feature>
<keyword evidence="4 11" id="KW-0812">Transmembrane</keyword>
<feature type="compositionally biased region" description="Low complexity" evidence="12">
    <location>
        <begin position="243"/>
        <end position="253"/>
    </location>
</feature>
<evidence type="ECO:0000256" key="9">
    <source>
        <dbReference type="ARBA" id="ARBA00023315"/>
    </source>
</evidence>
<keyword evidence="8" id="KW-0449">Lipoprotein</keyword>
<evidence type="ECO:0000313" key="15">
    <source>
        <dbReference type="Proteomes" id="UP000612055"/>
    </source>
</evidence>
<dbReference type="PANTHER" id="PTHR22883">
    <property type="entry name" value="ZINC FINGER DHHC DOMAIN CONTAINING PROTEIN"/>
    <property type="match status" value="1"/>
</dbReference>
<gene>
    <name evidence="14" type="ORF">HYH03_009162</name>
</gene>
<dbReference type="AlphaFoldDB" id="A0A835XWN9"/>
<feature type="region of interest" description="Disordered" evidence="12">
    <location>
        <begin position="445"/>
        <end position="529"/>
    </location>
</feature>
<evidence type="ECO:0000256" key="1">
    <source>
        <dbReference type="ARBA" id="ARBA00004127"/>
    </source>
</evidence>
<feature type="compositionally biased region" description="Low complexity" evidence="12">
    <location>
        <begin position="104"/>
        <end position="117"/>
    </location>
</feature>
<feature type="domain" description="Palmitoyltransferase DHHC" evidence="13">
    <location>
        <begin position="621"/>
        <end position="761"/>
    </location>
</feature>
<accession>A0A835XWN9</accession>
<comment type="similarity">
    <text evidence="2 11">Belongs to the DHHC palmitoyltransferase family.</text>
</comment>
<dbReference type="InterPro" id="IPR039859">
    <property type="entry name" value="PFA4/ZDH16/20/ERF2-like"/>
</dbReference>
<name>A0A835XWN9_9CHLO</name>
<evidence type="ECO:0000256" key="11">
    <source>
        <dbReference type="RuleBase" id="RU079119"/>
    </source>
</evidence>
<evidence type="ECO:0000259" key="13">
    <source>
        <dbReference type="Pfam" id="PF01529"/>
    </source>
</evidence>
<dbReference type="Pfam" id="PF23195">
    <property type="entry name" value="UBQLN1"/>
    <property type="match status" value="1"/>
</dbReference>
<proteinExistence type="inferred from homology"/>
<dbReference type="EMBL" id="JAEHOE010000044">
    <property type="protein sequence ID" value="KAG2492497.1"/>
    <property type="molecule type" value="Genomic_DNA"/>
</dbReference>
<evidence type="ECO:0000256" key="4">
    <source>
        <dbReference type="ARBA" id="ARBA00022692"/>
    </source>
</evidence>
<dbReference type="GO" id="GO:0005783">
    <property type="term" value="C:endoplasmic reticulum"/>
    <property type="evidence" value="ECO:0007669"/>
    <property type="project" value="TreeGrafter"/>
</dbReference>
<feature type="transmembrane region" description="Helical" evidence="11">
    <location>
        <begin position="553"/>
        <end position="575"/>
    </location>
</feature>
<dbReference type="PROSITE" id="PS50216">
    <property type="entry name" value="DHHC"/>
    <property type="match status" value="1"/>
</dbReference>
<sequence length="880" mass="90510">MVAQATALSANPAVQRLLESPDLLTAAADRDPALKGLLAANPAMAQLLSPERLRAVLDMASDPARLAAAGPAMYAGMDMTEQRQAFMALGSYARALPPPGAGPSGAPSSSGPDPAGAMARMGARMAALQRMQAGAGAGGMRAPNQPAPFYNPGSGRSDPSDGGFSYVHSEAEVPLSALPPGLATSLLQAEPGTWPLRGPGAHGHGHGPHDGGSGAALDSGPPSFKQWSGQEGGAGAGAGAALGGLPTSSAASHGDGHGHSHGHSHAPGGGCCEAHGQEAGAAEKAGGNKKLSARDYYEPVPPNRTWRPEDDSCFPLYRRAYFRYCDGLFFPPFFLVAGAAVALAPSWLPFWALVAGLALAAMGGSVFVYRLAGLGAKNVQQARGFMSLIATCEIVYPFVYGFHVLPYWHGTRWTSTPTLLLLATFVLLPILHFIAATSDPGYVPRAPPAPKAPAAAGGAASGSTPPGGKDASGPGAPGAAHDHDQSGHGHSGHGHDHSKCGGDHGHGEHSHGPGHGPEPMETDALLGSSAGAAPAGGVFKAAAAGGSLRARGVAAAGAAVGAMGAVAAAMASAAVGSTGDPEGDLQEEGDVEAARLAELGLASPGRGGPGAGAGGGLEPECYTCRVPRPLRSKHCQYCNRCVRRFDHHCPAIANCVGEANERSFVAWLYCMWVCQVMVVYVTCSFVLQRHLAASGAAAASSAPDTGPAALWAALAWAAAGAERGILLLAGLQALCFLPCTMLAARNTFCLLANLTANELINRDRYTYLNHEVYGYCNRFDRGPARNCLTFWLEREGDWAGAWTAGDRELGRRGVRQLAALSAGALLRWRDDFSNRKAALSAAVRELRQNKAARVEAQKLQWAREAADRQAAAGRQQPQQA</sequence>
<evidence type="ECO:0000256" key="12">
    <source>
        <dbReference type="SAM" id="MobiDB-lite"/>
    </source>
</evidence>
<dbReference type="InterPro" id="IPR001594">
    <property type="entry name" value="Palmitoyltrfase_DHHC"/>
</dbReference>
<feature type="region of interest" description="Disordered" evidence="12">
    <location>
        <begin position="135"/>
        <end position="166"/>
    </location>
</feature>
<comment type="subcellular location">
    <subcellularLocation>
        <location evidence="1">Endomembrane system</location>
        <topology evidence="1">Multi-pass membrane protein</topology>
    </subcellularLocation>
</comment>
<evidence type="ECO:0000313" key="14">
    <source>
        <dbReference type="EMBL" id="KAG2492497.1"/>
    </source>
</evidence>
<keyword evidence="6 11" id="KW-0472">Membrane</keyword>
<comment type="domain">
    <text evidence="11">The DHHC domain is required for palmitoyltransferase activity.</text>
</comment>
<feature type="compositionally biased region" description="Low complexity" evidence="12">
    <location>
        <begin position="152"/>
        <end position="165"/>
    </location>
</feature>
<evidence type="ECO:0000256" key="5">
    <source>
        <dbReference type="ARBA" id="ARBA00022989"/>
    </source>
</evidence>
<dbReference type="Proteomes" id="UP000612055">
    <property type="component" value="Unassembled WGS sequence"/>
</dbReference>
<dbReference type="GO" id="GO:0006612">
    <property type="term" value="P:protein targeting to membrane"/>
    <property type="evidence" value="ECO:0007669"/>
    <property type="project" value="TreeGrafter"/>
</dbReference>
<reference evidence="14" key="1">
    <citation type="journal article" date="2020" name="bioRxiv">
        <title>Comparative genomics of Chlamydomonas.</title>
        <authorList>
            <person name="Craig R.J."/>
            <person name="Hasan A.R."/>
            <person name="Ness R.W."/>
            <person name="Keightley P.D."/>
        </authorList>
    </citation>
    <scope>NUCLEOTIDE SEQUENCE</scope>
    <source>
        <strain evidence="14">CCAP 11/70</strain>
    </source>
</reference>
<evidence type="ECO:0000256" key="7">
    <source>
        <dbReference type="ARBA" id="ARBA00023139"/>
    </source>
</evidence>
<evidence type="ECO:0000256" key="3">
    <source>
        <dbReference type="ARBA" id="ARBA00022679"/>
    </source>
</evidence>
<evidence type="ECO:0000256" key="6">
    <source>
        <dbReference type="ARBA" id="ARBA00023136"/>
    </source>
</evidence>
<feature type="transmembrane region" description="Helical" evidence="11">
    <location>
        <begin position="384"/>
        <end position="405"/>
    </location>
</feature>
<evidence type="ECO:0000256" key="8">
    <source>
        <dbReference type="ARBA" id="ARBA00023288"/>
    </source>
</evidence>
<protein>
    <recommendedName>
        <fullName evidence="11">S-acyltransferase</fullName>
        <ecNumber evidence="11">2.3.1.225</ecNumber>
    </recommendedName>
    <alternativeName>
        <fullName evidence="11">Palmitoyltransferase</fullName>
    </alternativeName>
</protein>
<dbReference type="EC" id="2.3.1.225" evidence="11"/>
<keyword evidence="3 11" id="KW-0808">Transferase</keyword>
<dbReference type="GO" id="GO:0019706">
    <property type="term" value="F:protein-cysteine S-palmitoyltransferase activity"/>
    <property type="evidence" value="ECO:0007669"/>
    <property type="project" value="UniProtKB-EC"/>
</dbReference>
<dbReference type="PANTHER" id="PTHR22883:SF43">
    <property type="entry name" value="PALMITOYLTRANSFERASE APP"/>
    <property type="match status" value="1"/>
</dbReference>
<feature type="transmembrane region" description="Helical" evidence="11">
    <location>
        <begin position="324"/>
        <end position="344"/>
    </location>
</feature>
<feature type="region of interest" description="Disordered" evidence="12">
    <location>
        <begin position="190"/>
        <end position="275"/>
    </location>
</feature>
<keyword evidence="5 11" id="KW-1133">Transmembrane helix</keyword>
<evidence type="ECO:0000256" key="2">
    <source>
        <dbReference type="ARBA" id="ARBA00008574"/>
    </source>
</evidence>
<keyword evidence="7" id="KW-0564">Palmitate</keyword>
<feature type="transmembrane region" description="Helical" evidence="11">
    <location>
        <begin position="666"/>
        <end position="687"/>
    </location>
</feature>
<keyword evidence="15" id="KW-1185">Reference proteome</keyword>
<feature type="transmembrane region" description="Helical" evidence="11">
    <location>
        <begin position="417"/>
        <end position="435"/>
    </location>
</feature>